<accession>A0A1I5CW96</accession>
<sequence>MPGWDAIFSMSVPVLEIFVRGTLTFLTLTAMLRLVGQRESGGLGITDVLLVVLVAEAASAGLTGDRLSSIPDGLLLVATVLLWSVVIDAVAYRWPEAA</sequence>
<proteinExistence type="predicted"/>
<keyword evidence="3" id="KW-1185">Reference proteome</keyword>
<feature type="transmembrane region" description="Helical" evidence="1">
    <location>
        <begin position="74"/>
        <end position="94"/>
    </location>
</feature>
<keyword evidence="1" id="KW-0472">Membrane</keyword>
<feature type="transmembrane region" description="Helical" evidence="1">
    <location>
        <begin position="42"/>
        <end position="62"/>
    </location>
</feature>
<evidence type="ECO:0000313" key="2">
    <source>
        <dbReference type="EMBL" id="SFN91234.1"/>
    </source>
</evidence>
<gene>
    <name evidence="2" type="ORF">SAMN05216207_102449</name>
</gene>
<dbReference type="EMBL" id="FOUY01000024">
    <property type="protein sequence ID" value="SFN91234.1"/>
    <property type="molecule type" value="Genomic_DNA"/>
</dbReference>
<organism evidence="2 3">
    <name type="scientific">Pseudonocardia ammonioxydans</name>
    <dbReference type="NCBI Taxonomy" id="260086"/>
    <lineage>
        <taxon>Bacteria</taxon>
        <taxon>Bacillati</taxon>
        <taxon>Actinomycetota</taxon>
        <taxon>Actinomycetes</taxon>
        <taxon>Pseudonocardiales</taxon>
        <taxon>Pseudonocardiaceae</taxon>
        <taxon>Pseudonocardia</taxon>
    </lineage>
</organism>
<name>A0A1I5CW96_PSUAM</name>
<keyword evidence="1" id="KW-1133">Transmembrane helix</keyword>
<dbReference type="AlphaFoldDB" id="A0A1I5CW96"/>
<dbReference type="STRING" id="260086.SAMN05216207_102449"/>
<evidence type="ECO:0008006" key="4">
    <source>
        <dbReference type="Google" id="ProtNLM"/>
    </source>
</evidence>
<dbReference type="Proteomes" id="UP000199614">
    <property type="component" value="Unassembled WGS sequence"/>
</dbReference>
<feature type="transmembrane region" description="Helical" evidence="1">
    <location>
        <begin position="17"/>
        <end position="35"/>
    </location>
</feature>
<protein>
    <recommendedName>
        <fullName evidence="4">DUF421 domain-containing protein</fullName>
    </recommendedName>
</protein>
<evidence type="ECO:0000313" key="3">
    <source>
        <dbReference type="Proteomes" id="UP000199614"/>
    </source>
</evidence>
<reference evidence="2 3" key="1">
    <citation type="submission" date="2016-10" db="EMBL/GenBank/DDBJ databases">
        <authorList>
            <person name="de Groot N.N."/>
        </authorList>
    </citation>
    <scope>NUCLEOTIDE SEQUENCE [LARGE SCALE GENOMIC DNA]</scope>
    <source>
        <strain evidence="2 3">CGMCC 4.1877</strain>
    </source>
</reference>
<keyword evidence="1" id="KW-0812">Transmembrane</keyword>
<evidence type="ECO:0000256" key="1">
    <source>
        <dbReference type="SAM" id="Phobius"/>
    </source>
</evidence>